<dbReference type="AlphaFoldDB" id="A0A7W9EDG0"/>
<feature type="region of interest" description="Disordered" evidence="1">
    <location>
        <begin position="170"/>
        <end position="198"/>
    </location>
</feature>
<dbReference type="InterPro" id="IPR008557">
    <property type="entry name" value="PhoX"/>
</dbReference>
<accession>A0A7W9EDG0</accession>
<evidence type="ECO:0000313" key="2">
    <source>
        <dbReference type="EMBL" id="MBB5684889.1"/>
    </source>
</evidence>
<reference evidence="2 3" key="1">
    <citation type="submission" date="2020-08" db="EMBL/GenBank/DDBJ databases">
        <title>Genomic Encyclopedia of Type Strains, Phase IV (KMG-IV): sequencing the most valuable type-strain genomes for metagenomic binning, comparative biology and taxonomic classification.</title>
        <authorList>
            <person name="Goeker M."/>
        </authorList>
    </citation>
    <scope>NUCLEOTIDE SEQUENCE [LARGE SCALE GENOMIC DNA]</scope>
    <source>
        <strain evidence="2 3">DSM 25079</strain>
    </source>
</reference>
<keyword evidence="3" id="KW-1185">Reference proteome</keyword>
<gene>
    <name evidence="2" type="ORF">FHS49_000880</name>
</gene>
<organism evidence="2 3">
    <name type="scientific">Sphingobium boeckii</name>
    <dbReference type="NCBI Taxonomy" id="1082345"/>
    <lineage>
        <taxon>Bacteria</taxon>
        <taxon>Pseudomonadati</taxon>
        <taxon>Pseudomonadota</taxon>
        <taxon>Alphaproteobacteria</taxon>
        <taxon>Sphingomonadales</taxon>
        <taxon>Sphingomonadaceae</taxon>
        <taxon>Sphingobium</taxon>
    </lineage>
</organism>
<proteinExistence type="predicted"/>
<dbReference type="Proteomes" id="UP000549617">
    <property type="component" value="Unassembled WGS sequence"/>
</dbReference>
<dbReference type="EMBL" id="JACIJC010000001">
    <property type="protein sequence ID" value="MBB5684889.1"/>
    <property type="molecule type" value="Genomic_DNA"/>
</dbReference>
<protein>
    <submittedName>
        <fullName evidence="2">Secreted PhoX family phosphatase</fullName>
    </submittedName>
</protein>
<comment type="caution">
    <text evidence="2">The sequence shown here is derived from an EMBL/GenBank/DDBJ whole genome shotgun (WGS) entry which is preliminary data.</text>
</comment>
<dbReference type="PANTHER" id="PTHR35399">
    <property type="entry name" value="SLR8030 PROTEIN"/>
    <property type="match status" value="1"/>
</dbReference>
<name>A0A7W9EDG0_9SPHN</name>
<dbReference type="SUPFAM" id="SSF75011">
    <property type="entry name" value="3-carboxy-cis,cis-mucoante lactonizing enzyme"/>
    <property type="match status" value="1"/>
</dbReference>
<dbReference type="PANTHER" id="PTHR35399:SF2">
    <property type="entry name" value="DUF839 DOMAIN-CONTAINING PROTEIN"/>
    <property type="match status" value="1"/>
</dbReference>
<dbReference type="Pfam" id="PF05787">
    <property type="entry name" value="PhoX"/>
    <property type="match status" value="1"/>
</dbReference>
<evidence type="ECO:0000313" key="3">
    <source>
        <dbReference type="Proteomes" id="UP000549617"/>
    </source>
</evidence>
<evidence type="ECO:0000256" key="1">
    <source>
        <dbReference type="SAM" id="MobiDB-lite"/>
    </source>
</evidence>
<sequence>MDSPEGFEPDPLTGHVFIALTGNDARTADTVNPANPRPANAHGHILRMIPPASDHGADVFTWRVFILCGDPANPADGAQFHPDTSAEGWFVEPDNIAFDPSGRLWVCSGGPGPRNHDGLWVMDVHGLRAGLPRLFYAPPIQSECCSPAFTPDGQTMFLAIQHPAERADGASTALTGWPDFKPGQPPRPSLIAISRTAS</sequence>